<dbReference type="SMART" id="SM00872">
    <property type="entry name" value="Alpha-mann_mid"/>
    <property type="match status" value="1"/>
</dbReference>
<feature type="domain" description="Glycoside hydrolase family 38 central" evidence="11">
    <location>
        <begin position="366"/>
        <end position="450"/>
    </location>
</feature>
<dbReference type="CDD" id="cd10810">
    <property type="entry name" value="GH38N_AMII_LAM_like"/>
    <property type="match status" value="1"/>
</dbReference>
<dbReference type="SUPFAM" id="SSF74650">
    <property type="entry name" value="Galactose mutarotase-like"/>
    <property type="match status" value="1"/>
</dbReference>
<evidence type="ECO:0000256" key="6">
    <source>
        <dbReference type="ARBA" id="ARBA00022833"/>
    </source>
</evidence>
<dbReference type="Pfam" id="PF01074">
    <property type="entry name" value="Glyco_hydro_38N"/>
    <property type="match status" value="1"/>
</dbReference>
<dbReference type="GO" id="GO:0030246">
    <property type="term" value="F:carbohydrate binding"/>
    <property type="evidence" value="ECO:0007669"/>
    <property type="project" value="InterPro"/>
</dbReference>
<dbReference type="Proteomes" id="UP000324629">
    <property type="component" value="Unassembled WGS sequence"/>
</dbReference>
<proteinExistence type="inferred from homology"/>
<dbReference type="GO" id="GO:0046872">
    <property type="term" value="F:metal ion binding"/>
    <property type="evidence" value="ECO:0007669"/>
    <property type="project" value="UniProtKB-KW"/>
</dbReference>
<dbReference type="GO" id="GO:0004559">
    <property type="term" value="F:alpha-mannosidase activity"/>
    <property type="evidence" value="ECO:0007669"/>
    <property type="project" value="UniProtKB-EC"/>
</dbReference>
<keyword evidence="4 10" id="KW-0479">Metal-binding</keyword>
<evidence type="ECO:0000256" key="4">
    <source>
        <dbReference type="ARBA" id="ARBA00022723"/>
    </source>
</evidence>
<dbReference type="FunFam" id="1.20.1270.50:FF:000003">
    <property type="entry name" value="Alpha-mannosidase"/>
    <property type="match status" value="1"/>
</dbReference>
<evidence type="ECO:0000256" key="9">
    <source>
        <dbReference type="ARBA" id="ARBA00023295"/>
    </source>
</evidence>
<dbReference type="InterPro" id="IPR011013">
    <property type="entry name" value="Gal_mutarotase_sf_dom"/>
</dbReference>
<dbReference type="FunFam" id="3.20.110.10:FF:000001">
    <property type="entry name" value="Alpha-mannosidase"/>
    <property type="match status" value="1"/>
</dbReference>
<dbReference type="Pfam" id="PF07748">
    <property type="entry name" value="Glyco_hydro_38C"/>
    <property type="match status" value="1"/>
</dbReference>
<feature type="chain" id="PRO_5023973057" description="Alpha-mannosidase" evidence="10">
    <location>
        <begin position="19"/>
        <end position="1069"/>
    </location>
</feature>
<dbReference type="Gene3D" id="2.60.40.1180">
    <property type="entry name" value="Golgi alpha-mannosidase II"/>
    <property type="match status" value="1"/>
</dbReference>
<keyword evidence="5 10" id="KW-0378">Hydrolase</keyword>
<dbReference type="Gene3D" id="2.70.98.30">
    <property type="entry name" value="Golgi alpha-mannosidase II, domain 4"/>
    <property type="match status" value="1"/>
</dbReference>
<dbReference type="GO" id="GO:0006013">
    <property type="term" value="P:mannose metabolic process"/>
    <property type="evidence" value="ECO:0007669"/>
    <property type="project" value="InterPro"/>
</dbReference>
<dbReference type="SUPFAM" id="SSF88713">
    <property type="entry name" value="Glycoside hydrolase/deacetylase"/>
    <property type="match status" value="1"/>
</dbReference>
<dbReference type="Pfam" id="PF09261">
    <property type="entry name" value="Alpha-mann_mid"/>
    <property type="match status" value="1"/>
</dbReference>
<evidence type="ECO:0000259" key="11">
    <source>
        <dbReference type="SMART" id="SM00872"/>
    </source>
</evidence>
<dbReference type="InterPro" id="IPR037094">
    <property type="entry name" value="Glyco_hydro_38_cen_sf"/>
</dbReference>
<comment type="caution">
    <text evidence="12">The sequence shown here is derived from an EMBL/GenBank/DDBJ whole genome shotgun (WGS) entry which is preliminary data.</text>
</comment>
<evidence type="ECO:0000313" key="12">
    <source>
        <dbReference type="EMBL" id="KAA3675693.1"/>
    </source>
</evidence>
<keyword evidence="9 10" id="KW-0326">Glycosidase</keyword>
<keyword evidence="7" id="KW-1015">Disulfide bond</keyword>
<organism evidence="12 13">
    <name type="scientific">Paragonimus westermani</name>
    <dbReference type="NCBI Taxonomy" id="34504"/>
    <lineage>
        <taxon>Eukaryota</taxon>
        <taxon>Metazoa</taxon>
        <taxon>Spiralia</taxon>
        <taxon>Lophotrochozoa</taxon>
        <taxon>Platyhelminthes</taxon>
        <taxon>Trematoda</taxon>
        <taxon>Digenea</taxon>
        <taxon>Plagiorchiida</taxon>
        <taxon>Troglotremata</taxon>
        <taxon>Troglotrematidae</taxon>
        <taxon>Paragonimus</taxon>
    </lineage>
</organism>
<comment type="catalytic activity">
    <reaction evidence="1">
        <text>Hydrolysis of terminal, non-reducing alpha-D-mannose residues in alpha-D-mannosides.</text>
        <dbReference type="EC" id="3.2.1.24"/>
    </reaction>
</comment>
<dbReference type="EMBL" id="QNGE01002372">
    <property type="protein sequence ID" value="KAA3675693.1"/>
    <property type="molecule type" value="Genomic_DNA"/>
</dbReference>
<dbReference type="InterPro" id="IPR027291">
    <property type="entry name" value="Glyco_hydro_38_N_sf"/>
</dbReference>
<reference evidence="12 13" key="1">
    <citation type="journal article" date="2019" name="Gigascience">
        <title>Whole-genome sequence of the oriental lung fluke Paragonimus westermani.</title>
        <authorList>
            <person name="Oey H."/>
            <person name="Zakrzewski M."/>
            <person name="Narain K."/>
            <person name="Devi K.R."/>
            <person name="Agatsuma T."/>
            <person name="Nawaratna S."/>
            <person name="Gobert G.N."/>
            <person name="Jones M.K."/>
            <person name="Ragan M.A."/>
            <person name="McManus D.P."/>
            <person name="Krause L."/>
        </authorList>
    </citation>
    <scope>NUCLEOTIDE SEQUENCE [LARGE SCALE GENOMIC DNA]</scope>
    <source>
        <strain evidence="12 13">IND2009</strain>
    </source>
</reference>
<keyword evidence="8" id="KW-0325">Glycoprotein</keyword>
<dbReference type="PANTHER" id="PTHR11607:SF3">
    <property type="entry name" value="LYSOSOMAL ALPHA-MANNOSIDASE"/>
    <property type="match status" value="1"/>
</dbReference>
<evidence type="ECO:0000256" key="1">
    <source>
        <dbReference type="ARBA" id="ARBA00000365"/>
    </source>
</evidence>
<gene>
    <name evidence="12" type="ORF">DEA37_0012975</name>
</gene>
<keyword evidence="10" id="KW-0732">Signal</keyword>
<evidence type="ECO:0000256" key="10">
    <source>
        <dbReference type="RuleBase" id="RU361199"/>
    </source>
</evidence>
<dbReference type="InterPro" id="IPR011682">
    <property type="entry name" value="Glyco_hydro_38_C"/>
</dbReference>
<dbReference type="GO" id="GO:0005764">
    <property type="term" value="C:lysosome"/>
    <property type="evidence" value="ECO:0007669"/>
    <property type="project" value="TreeGrafter"/>
</dbReference>
<evidence type="ECO:0000256" key="2">
    <source>
        <dbReference type="ARBA" id="ARBA00009792"/>
    </source>
</evidence>
<evidence type="ECO:0000256" key="7">
    <source>
        <dbReference type="ARBA" id="ARBA00023157"/>
    </source>
</evidence>
<evidence type="ECO:0000256" key="3">
    <source>
        <dbReference type="ARBA" id="ARBA00012752"/>
    </source>
</evidence>
<dbReference type="InterPro" id="IPR015341">
    <property type="entry name" value="Glyco_hydro_38_cen"/>
</dbReference>
<evidence type="ECO:0000256" key="8">
    <source>
        <dbReference type="ARBA" id="ARBA00023180"/>
    </source>
</evidence>
<keyword evidence="13" id="KW-1185">Reference proteome</keyword>
<keyword evidence="6 10" id="KW-0862">Zinc</keyword>
<dbReference type="InterPro" id="IPR011330">
    <property type="entry name" value="Glyco_hydro/deAcase_b/a-brl"/>
</dbReference>
<dbReference type="Gene3D" id="1.20.1270.50">
    <property type="entry name" value="Glycoside hydrolase family 38, central domain"/>
    <property type="match status" value="2"/>
</dbReference>
<dbReference type="PANTHER" id="PTHR11607">
    <property type="entry name" value="ALPHA-MANNOSIDASE"/>
    <property type="match status" value="1"/>
</dbReference>
<dbReference type="EC" id="3.2.1.-" evidence="10"/>
<feature type="signal peptide" evidence="10">
    <location>
        <begin position="1"/>
        <end position="18"/>
    </location>
</feature>
<name>A0A5J4NJM3_9TREM</name>
<dbReference type="InterPro" id="IPR028995">
    <property type="entry name" value="Glyco_hydro_57/38_cen_sf"/>
</dbReference>
<dbReference type="InterPro" id="IPR000602">
    <property type="entry name" value="Glyco_hydro_38_N"/>
</dbReference>
<comment type="cofactor">
    <cofactor evidence="10">
        <name>Zn(2+)</name>
        <dbReference type="ChEBI" id="CHEBI:29105"/>
    </cofactor>
    <text evidence="10">Binds 1 zinc ion per subunit.</text>
</comment>
<sequence length="1069" mass="122161">MPLLVLVFFIHHCQLITGFFVLRRAECGYAGCNLGKRDFLNVHLIPHTHDDVGWLKTVDQYYYGAENHIQRAGVQYILDSVIQALAADPKRRFTYVEMAFFTRWWRTQSWSTKQIVMHLVKTGRLQFALGGWSMADEATVFYGDAIDQLTRGHDLLKRLFGDCGIPRVSWQIDPFGHARDHAEIFRDSGLDAVFFQRMDFREKLARRASKSLEVLWDTGVERNASSPGLFTSMFFDSYCYPATFCFDDKCLDSPIRDNPEMAGYNVNERVDQFLYYVEQVRGAFATNHIMVLMGCDFTYENANINFKNTDKLIKYVNLRQMKGSKVNLLYSTPQCYTKAVNQAFQEKRTMERRGGDFFPYASGPNSYWTGFYTSRPALKRFVRKASTLLTMCEQVNVFSNRITNFRRHVSKDPHELLVDRLRQAMGVMQHHDAVTGTEKQHVADDYAMTLSQASIACQSVIAEALMDLLPNLPEFTGDRLPVFCDLLNISLCSATDGWKPYLSSTGQGGVYIFLYNPVAWSLWHSWLRIPLYIASEDMNNVKVIIRDLRDPEGPMLPYQILPIGERTMEIPERRLFGNQTNVELTFNPASTGHPVVPAGFTTFYLALEKKRQDFRTARVSKRISCAAANMVSRTTRLRLQLTNHSIPLMVHAEHVATGMKLTLMVEMLYYFGETSGSQSSGAYVFLPKARDMLQRFEKPTYQYFRGDCVEEVHLHYSSWASLVVRLFSDGQLETEWTAGPIPDGWFQFSRELIIRYTLQGEGIIPKTSGEFFTDSAGRRLIRRVRNQRPDWNTSYIFQEKQPVAGNYYPIVNRIMLKGSPPGGRTGDYLDSRPAMGFVVYTDRAQGGSSLQDAQVELMIHRRLVRDDGYGVGEALAEQGVDRRGLIVRGRHLLRLDELSVIEREDPVYARLITKEPILVFAPAVKQPQPSSPLTWSALNIELPAQIHLLSLIAWPLLKSTAPPQTYDQILLRLEHLDVNSTGCGNRDPYQLDVTFIFCGIRITQATEVTLTADQERTVAQTERLRWPTECPNTPVWSHGHHVIRATQQIIIFIHPGTIASFILNYKPLD</sequence>
<dbReference type="AlphaFoldDB" id="A0A5J4NJM3"/>
<evidence type="ECO:0000313" key="13">
    <source>
        <dbReference type="Proteomes" id="UP000324629"/>
    </source>
</evidence>
<evidence type="ECO:0000256" key="5">
    <source>
        <dbReference type="ARBA" id="ARBA00022801"/>
    </source>
</evidence>
<dbReference type="SUPFAM" id="SSF88688">
    <property type="entry name" value="Families 57/38 glycoside transferase middle domain"/>
    <property type="match status" value="1"/>
</dbReference>
<dbReference type="FunFam" id="1.20.1270.50:FF:000002">
    <property type="entry name" value="Alpha-mannosidase"/>
    <property type="match status" value="1"/>
</dbReference>
<protein>
    <recommendedName>
        <fullName evidence="3 10">Alpha-mannosidase</fullName>
        <ecNumber evidence="10">3.2.1.-</ecNumber>
    </recommendedName>
</protein>
<dbReference type="Gene3D" id="2.60.40.1360">
    <property type="match status" value="1"/>
</dbReference>
<dbReference type="InterPro" id="IPR050843">
    <property type="entry name" value="Glycosyl_Hydrlase_38"/>
</dbReference>
<dbReference type="InterPro" id="IPR013780">
    <property type="entry name" value="Glyco_hydro_b"/>
</dbReference>
<dbReference type="Gene3D" id="3.20.110.10">
    <property type="entry name" value="Glycoside hydrolase 38, N terminal domain"/>
    <property type="match status" value="1"/>
</dbReference>
<accession>A0A5J4NJM3</accession>
<comment type="similarity">
    <text evidence="2 10">Belongs to the glycosyl hydrolase 38 family.</text>
</comment>